<dbReference type="PROSITE" id="PS00141">
    <property type="entry name" value="ASP_PROTEASE"/>
    <property type="match status" value="1"/>
</dbReference>
<dbReference type="PROSITE" id="PS51767">
    <property type="entry name" value="PEPTIDASE_A1"/>
    <property type="match status" value="1"/>
</dbReference>
<dbReference type="PANTHER" id="PTHR47966">
    <property type="entry name" value="BETA-SITE APP-CLEAVING ENZYME, ISOFORM A-RELATED"/>
    <property type="match status" value="1"/>
</dbReference>
<dbReference type="GO" id="GO:0004190">
    <property type="term" value="F:aspartic-type endopeptidase activity"/>
    <property type="evidence" value="ECO:0007669"/>
    <property type="project" value="UniProtKB-KW"/>
</dbReference>
<evidence type="ECO:0000256" key="10">
    <source>
        <dbReference type="SAM" id="SignalP"/>
    </source>
</evidence>
<evidence type="ECO:0000256" key="4">
    <source>
        <dbReference type="ARBA" id="ARBA00022750"/>
    </source>
</evidence>
<dbReference type="InterPro" id="IPR001461">
    <property type="entry name" value="Aspartic_peptidase_A1"/>
</dbReference>
<evidence type="ECO:0000256" key="8">
    <source>
        <dbReference type="PIRSR" id="PIRSR601461-1"/>
    </source>
</evidence>
<dbReference type="OrthoDB" id="771136at2759"/>
<evidence type="ECO:0000256" key="3">
    <source>
        <dbReference type="ARBA" id="ARBA00022729"/>
    </source>
</evidence>
<dbReference type="Proteomes" id="UP000326924">
    <property type="component" value="Unassembled WGS sequence"/>
</dbReference>
<evidence type="ECO:0000256" key="6">
    <source>
        <dbReference type="ARBA" id="ARBA00067536"/>
    </source>
</evidence>
<dbReference type="FunFam" id="2.40.70.10:FF:000011">
    <property type="entry name" value="Aspartic protease"/>
    <property type="match status" value="1"/>
</dbReference>
<dbReference type="GO" id="GO:0006508">
    <property type="term" value="P:proteolysis"/>
    <property type="evidence" value="ECO:0007669"/>
    <property type="project" value="UniProtKB-KW"/>
</dbReference>
<reference evidence="12 13" key="1">
    <citation type="submission" date="2019-09" db="EMBL/GenBank/DDBJ databases">
        <title>Draft genome of the ectomycorrhizal ascomycete Sphaerosporella brunnea.</title>
        <authorList>
            <consortium name="DOE Joint Genome Institute"/>
            <person name="Benucci G.M."/>
            <person name="Marozzi G."/>
            <person name="Antonielli L."/>
            <person name="Sanchez S."/>
            <person name="Marco P."/>
            <person name="Wang X."/>
            <person name="Falini L.B."/>
            <person name="Barry K."/>
            <person name="Haridas S."/>
            <person name="Lipzen A."/>
            <person name="Labutti K."/>
            <person name="Grigoriev I.V."/>
            <person name="Murat C."/>
            <person name="Martin F."/>
            <person name="Albertini E."/>
            <person name="Donnini D."/>
            <person name="Bonito G."/>
        </authorList>
    </citation>
    <scope>NUCLEOTIDE SEQUENCE [LARGE SCALE GENOMIC DNA]</scope>
    <source>
        <strain evidence="12 13">Sb_GMNB300</strain>
    </source>
</reference>
<dbReference type="InterPro" id="IPR021109">
    <property type="entry name" value="Peptidase_aspartic_dom_sf"/>
</dbReference>
<dbReference type="InterPro" id="IPR001969">
    <property type="entry name" value="Aspartic_peptidase_AS"/>
</dbReference>
<dbReference type="InterPro" id="IPR033121">
    <property type="entry name" value="PEPTIDASE_A1"/>
</dbReference>
<dbReference type="InParanoid" id="A0A5J5F4E2"/>
<evidence type="ECO:0000256" key="2">
    <source>
        <dbReference type="ARBA" id="ARBA00022670"/>
    </source>
</evidence>
<dbReference type="InterPro" id="IPR033876">
    <property type="entry name" value="SAP-like"/>
</dbReference>
<feature type="active site" evidence="8">
    <location>
        <position position="93"/>
    </location>
</feature>
<feature type="domain" description="Peptidase A1" evidence="11">
    <location>
        <begin position="75"/>
        <end position="412"/>
    </location>
</feature>
<accession>A0A5J5F4E2</accession>
<dbReference type="PRINTS" id="PR00792">
    <property type="entry name" value="PEPSIN"/>
</dbReference>
<dbReference type="PANTHER" id="PTHR47966:SF65">
    <property type="entry name" value="ASPARTIC-TYPE ENDOPEPTIDASE"/>
    <property type="match status" value="1"/>
</dbReference>
<dbReference type="EMBL" id="VXIS01000039">
    <property type="protein sequence ID" value="KAA8911103.1"/>
    <property type="molecule type" value="Genomic_DNA"/>
</dbReference>
<evidence type="ECO:0000259" key="11">
    <source>
        <dbReference type="PROSITE" id="PS51767"/>
    </source>
</evidence>
<dbReference type="Pfam" id="PF00026">
    <property type="entry name" value="Asp"/>
    <property type="match status" value="1"/>
</dbReference>
<evidence type="ECO:0000256" key="7">
    <source>
        <dbReference type="ARBA" id="ARBA00068059"/>
    </source>
</evidence>
<evidence type="ECO:0000256" key="5">
    <source>
        <dbReference type="ARBA" id="ARBA00022801"/>
    </source>
</evidence>
<keyword evidence="5 9" id="KW-0378">Hydrolase</keyword>
<feature type="signal peptide" evidence="10">
    <location>
        <begin position="1"/>
        <end position="18"/>
    </location>
</feature>
<comment type="caution">
    <text evidence="12">The sequence shown here is derived from an EMBL/GenBank/DDBJ whole genome shotgun (WGS) entry which is preliminary data.</text>
</comment>
<comment type="similarity">
    <text evidence="1 9">Belongs to the peptidase A1 family.</text>
</comment>
<keyword evidence="2 9" id="KW-0645">Protease</keyword>
<dbReference type="AlphaFoldDB" id="A0A5J5F4E2"/>
<dbReference type="CDD" id="cd05474">
    <property type="entry name" value="SAP_like"/>
    <property type="match status" value="1"/>
</dbReference>
<dbReference type="SUPFAM" id="SSF50630">
    <property type="entry name" value="Acid proteases"/>
    <property type="match status" value="1"/>
</dbReference>
<dbReference type="Gene3D" id="2.40.70.10">
    <property type="entry name" value="Acid Proteases"/>
    <property type="match status" value="2"/>
</dbReference>
<evidence type="ECO:0000256" key="9">
    <source>
        <dbReference type="RuleBase" id="RU000454"/>
    </source>
</evidence>
<feature type="chain" id="PRO_5023937300" description="Probable aspartic-type endopeptidase OPSB" evidence="10">
    <location>
        <begin position="19"/>
        <end position="510"/>
    </location>
</feature>
<gene>
    <name evidence="12" type="ORF">FN846DRAFT_936601</name>
</gene>
<dbReference type="FunCoup" id="A0A5J5F4E2">
    <property type="interactions" value="312"/>
</dbReference>
<name>A0A5J5F4E2_9PEZI</name>
<protein>
    <recommendedName>
        <fullName evidence="7">Probable aspartic-type endopeptidase OPSB</fullName>
    </recommendedName>
    <alternativeName>
        <fullName evidence="6">Probable aspartic-type endopeptidase opsB</fullName>
    </alternativeName>
</protein>
<feature type="active site" evidence="8">
    <location>
        <position position="295"/>
    </location>
</feature>
<keyword evidence="3 10" id="KW-0732">Signal</keyword>
<organism evidence="12 13">
    <name type="scientific">Sphaerosporella brunnea</name>
    <dbReference type="NCBI Taxonomy" id="1250544"/>
    <lineage>
        <taxon>Eukaryota</taxon>
        <taxon>Fungi</taxon>
        <taxon>Dikarya</taxon>
        <taxon>Ascomycota</taxon>
        <taxon>Pezizomycotina</taxon>
        <taxon>Pezizomycetes</taxon>
        <taxon>Pezizales</taxon>
        <taxon>Pyronemataceae</taxon>
        <taxon>Sphaerosporella</taxon>
    </lineage>
</organism>
<sequence length="510" mass="54610">MKSINLLLLGTLLATAWASENLLALDQPDGNSTARPRSFKFKKINNNPLNLPRRPRSRKRANTIAQSLSNEDFLYFAEVSIGTPPQKLRLHLDTGSSDIWVESASSDLCMQSSDPCQTTGTFDTNASSTYTTVSNDFQISYVDGEYAQGDYGKDVFRLADGTAVKGVQFGIGLESTSTEGIMGIGLEQNEVQVQRLGKAPYPGLTRLMQQQGLIKSQAYSLWLNDLEANTGEVLFGGVDTAKFDGELTTIPLDKRAGSSTAREFMITLTALGLTNNQGKTLTLTSSNFAVPVLLDTGTTYTYLPTDLFQEIVDQVGAQVNDKTGVPIVPCDIRNYQGTVDYNFSGTVIPVSLNELVVDAYTYDGSPATYSDGTPLCYFGILDAGSDNNVLGDTFLRSAYVVFDLENEAVSIGKAKFNVSDSNIMEIPEGKNVVPSASVVSDPVVIPVSAVGSSNGRTESIPFASGSYVLTAGGFATETATAGRSSGARSQADWRGLSIGPFMAVLLILVF</sequence>
<evidence type="ECO:0000256" key="1">
    <source>
        <dbReference type="ARBA" id="ARBA00007447"/>
    </source>
</evidence>
<evidence type="ECO:0000313" key="13">
    <source>
        <dbReference type="Proteomes" id="UP000326924"/>
    </source>
</evidence>
<proteinExistence type="inferred from homology"/>
<evidence type="ECO:0000313" key="12">
    <source>
        <dbReference type="EMBL" id="KAA8911103.1"/>
    </source>
</evidence>
<keyword evidence="4 9" id="KW-0064">Aspartyl protease</keyword>
<keyword evidence="13" id="KW-1185">Reference proteome</keyword>